<proteinExistence type="inferred from homology"/>
<evidence type="ECO:0000256" key="2">
    <source>
        <dbReference type="ARBA" id="ARBA00005892"/>
    </source>
</evidence>
<protein>
    <submittedName>
        <fullName evidence="5">Nuclear pore complex subunit Nup192</fullName>
    </submittedName>
</protein>
<dbReference type="Proteomes" id="UP000800041">
    <property type="component" value="Unassembled WGS sequence"/>
</dbReference>
<dbReference type="GO" id="GO:0017056">
    <property type="term" value="F:structural constituent of nuclear pore"/>
    <property type="evidence" value="ECO:0007669"/>
    <property type="project" value="TreeGrafter"/>
</dbReference>
<evidence type="ECO:0000256" key="4">
    <source>
        <dbReference type="ARBA" id="ARBA00023242"/>
    </source>
</evidence>
<sequence>MAETSLAALAGLHQDLSDLLQSKLQNVDRLWDELRQHVEEFKKLLDKPARNNTSRNTISSGSIEIDGTTWSLNKDFQERILEIADQLDLDELEAAKIAIFVHQSPDGDIDRDLRFGAILHFHKRRVLVLECLRIILQLSLDEDADDVTSGSSREFVRLVVAAEPRALNDGSRYWQRCFRGLDNIQSWLNTLGEHLNRAATLDMETVECLQHQQTSLTSQHESLAAICALLVKEDYTTVDDFRLLLTKVASIDRYITILIHYVPILMCSITKFGHIEGGSSDEEAASIHEFFTQAKERSPWGLRSFYAASLIWWLAEYSSRASEHARGSASRVALDDLSKLFVEALKDGSFHFMLTVCNDITNNEWCDPAKDQFVSMLLNDSATVLPPDSQPLDGCVSDLIMVQLQNFVDVFITNMPNSLRLLKKEEDTKRKEWFAHPQAQGTLPENVHDLERFLLVVSFAFESSPEAAGDFWSDREGNLFGFLQWAARRQTTPRVAAFCELLLSISRNEECADSAHSFLLEEGTLTTGKLRRTSSLSWAQVANELHFYATSVMESMAKGQTIAHHPSPQEVVEPESAMMLEYYLRLIAHLSLISPKAREWVISSTSLQLQPMLFQLCLPTVDARLKACAWTALESTLIGKSPELGNDTWIHLDEWLYVSASFAGNSRIAMGPSMKEQVKANLDAIASSPQERISFVSLLNSLMAPPDLDAGLNDRLPFPESLGQNYRKSGPEDYVDFAVSRIFGSISVFQQTAFQDRQLRLKCLAFIATCLSSFNEDLVVLANRSNVEVEKAIEPSSLLAYVRLHPFARVMDCLFSEKVLNSLFSTVVQNVDEVNRALPSSPLVMSIVAAIDVIMLVLDLQPTYLDIVRPIAKAVWADRGGPLSNPALASFEDAVTNHLGIVVNLGLYCGTSHQNLVVRSLSLLERLSTSKKLTIAPSSGFGQRSDRSKLVGILEKNQDAERIAKSLADQTNFDAREIMLGPDAPGYIIKCGILDFLKNCLSAFPDRPTVAHLMLGFSCQGNRLVIPQDGAFAVAKSLFHGVLRLASDYPEIDGSSYSSIYSSIKAKSVEILRLLWQSPLSSQLVMAELRYNDFMLWWSTKLIVVDADTLWDQQTIYEPEFLHFQAADGFRNFLQQRSSFFDYAHRELLATVTGRMPSLRSRIQSSLLGTTSIPGIEPIQNATIFELFDFEELVPRMLEELPLQHFQDIDLSICKNEDSEATVFNLKLVRELLLLKKKYLLKAGGPSLSAEKFESIQYESEFIEALCQASNQQASLTLAQRDTMKGWTRLMATVVEVCELEGELKSSFILQALEVILPKLEQAFSRSSETAVELASLARTLLHHTDYDESSSEQNRLGEYTSDRLFQLFRTALGGIFCREATAELREICYHICFRYLYEVNKRSKDTALSKNAMKTVKAAGDRLIDSLCDDSYSGKGTSRVSALLLLDALVCLGNREQPKYMLQSLGRHNFVGALVDTVKTISSELGVLDDQERSTVLSFYNSLLAVLLRLSQTRLGATHIVNAGIFQSIHDSEIFSVDPDVGFDFANPQALTRYFALVLSVLRVITSVVISKGPQNEQTMGLARQFLSEHRMSMVGIFKRNAGITSGGGGGRRRGEMSDLSDLVDQYTLLISATGFLEFEEESFDRRQASGMFS</sequence>
<dbReference type="GO" id="GO:0006999">
    <property type="term" value="P:nuclear pore organization"/>
    <property type="evidence" value="ECO:0007669"/>
    <property type="project" value="TreeGrafter"/>
</dbReference>
<dbReference type="PANTHER" id="PTHR31344">
    <property type="entry name" value="NUCLEAR PORE COMPLEX PROTEIN NUP205"/>
    <property type="match status" value="1"/>
</dbReference>
<comment type="subcellular location">
    <subcellularLocation>
        <location evidence="1">Nucleus</location>
    </subcellularLocation>
</comment>
<evidence type="ECO:0000313" key="6">
    <source>
        <dbReference type="Proteomes" id="UP000800041"/>
    </source>
</evidence>
<evidence type="ECO:0000256" key="3">
    <source>
        <dbReference type="ARBA" id="ARBA00022448"/>
    </source>
</evidence>
<dbReference type="InterPro" id="IPR021827">
    <property type="entry name" value="Nup186/Nup192/Nup205"/>
</dbReference>
<gene>
    <name evidence="5" type="ORF">K402DRAFT_390324</name>
</gene>
<dbReference type="OrthoDB" id="2019644at2759"/>
<evidence type="ECO:0000256" key="1">
    <source>
        <dbReference type="ARBA" id="ARBA00004123"/>
    </source>
</evidence>
<accession>A0A6G1HAF5</accession>
<keyword evidence="4" id="KW-0539">Nucleus</keyword>
<comment type="similarity">
    <text evidence="2">Belongs to the NUP186/NUP192/NUP205 family.</text>
</comment>
<dbReference type="GO" id="GO:0044611">
    <property type="term" value="C:nuclear pore inner ring"/>
    <property type="evidence" value="ECO:0007669"/>
    <property type="project" value="TreeGrafter"/>
</dbReference>
<name>A0A6G1HAF5_9PEZI</name>
<dbReference type="EMBL" id="ML977143">
    <property type="protein sequence ID" value="KAF1990000.1"/>
    <property type="molecule type" value="Genomic_DNA"/>
</dbReference>
<reference evidence="5" key="1">
    <citation type="journal article" date="2020" name="Stud. Mycol.">
        <title>101 Dothideomycetes genomes: a test case for predicting lifestyles and emergence of pathogens.</title>
        <authorList>
            <person name="Haridas S."/>
            <person name="Albert R."/>
            <person name="Binder M."/>
            <person name="Bloem J."/>
            <person name="Labutti K."/>
            <person name="Salamov A."/>
            <person name="Andreopoulos B."/>
            <person name="Baker S."/>
            <person name="Barry K."/>
            <person name="Bills G."/>
            <person name="Bluhm B."/>
            <person name="Cannon C."/>
            <person name="Castanera R."/>
            <person name="Culley D."/>
            <person name="Daum C."/>
            <person name="Ezra D."/>
            <person name="Gonzalez J."/>
            <person name="Henrissat B."/>
            <person name="Kuo A."/>
            <person name="Liang C."/>
            <person name="Lipzen A."/>
            <person name="Lutzoni F."/>
            <person name="Magnuson J."/>
            <person name="Mondo S."/>
            <person name="Nolan M."/>
            <person name="Ohm R."/>
            <person name="Pangilinan J."/>
            <person name="Park H.-J."/>
            <person name="Ramirez L."/>
            <person name="Alfaro M."/>
            <person name="Sun H."/>
            <person name="Tritt A."/>
            <person name="Yoshinaga Y."/>
            <person name="Zwiers L.-H."/>
            <person name="Turgeon B."/>
            <person name="Goodwin S."/>
            <person name="Spatafora J."/>
            <person name="Crous P."/>
            <person name="Grigoriev I."/>
        </authorList>
    </citation>
    <scope>NUCLEOTIDE SEQUENCE</scope>
    <source>
        <strain evidence="5">CBS 113979</strain>
    </source>
</reference>
<keyword evidence="3" id="KW-0813">Transport</keyword>
<organism evidence="5 6">
    <name type="scientific">Aulographum hederae CBS 113979</name>
    <dbReference type="NCBI Taxonomy" id="1176131"/>
    <lineage>
        <taxon>Eukaryota</taxon>
        <taxon>Fungi</taxon>
        <taxon>Dikarya</taxon>
        <taxon>Ascomycota</taxon>
        <taxon>Pezizomycotina</taxon>
        <taxon>Dothideomycetes</taxon>
        <taxon>Pleosporomycetidae</taxon>
        <taxon>Aulographales</taxon>
        <taxon>Aulographaceae</taxon>
    </lineage>
</organism>
<dbReference type="PANTHER" id="PTHR31344:SF0">
    <property type="entry name" value="NUCLEAR PORE COMPLEX PROTEIN NUP205"/>
    <property type="match status" value="1"/>
</dbReference>
<dbReference type="Pfam" id="PF11894">
    <property type="entry name" value="Nup192"/>
    <property type="match status" value="1"/>
</dbReference>
<evidence type="ECO:0000313" key="5">
    <source>
        <dbReference type="EMBL" id="KAF1990000.1"/>
    </source>
</evidence>
<keyword evidence="6" id="KW-1185">Reference proteome</keyword>